<protein>
    <submittedName>
        <fullName evidence="5">HlyD family efflux transporter periplasmic adaptor subunit</fullName>
    </submittedName>
</protein>
<evidence type="ECO:0000256" key="4">
    <source>
        <dbReference type="SAM" id="SignalP"/>
    </source>
</evidence>
<sequence length="315" mass="33336">MTRRAAAPLALALCALGAAHPALSQVREMGAGKVYLGTVRASDMHGLSYATRGCIVALSEEARQSQAATAGQELVRLDDRDALLSLRSAEARVQDLQAAVAERQLAVDAARADDVRRRKELDFVSKEFDRNNTLFGRGIINETALEAVERRIMDATFAAERAKEAIVTAESARNRAEIALEIGRLDLQAAERVLEELRLLAPFDGVLVGFEENVGDCVQEGELAARLYAPAAKAVDIYVLISDLAASDGSGVAVGGAVTIQRASGTTCDGAITRIDTEADLESQFVQASIAVDGTCAPGLFLNEAVQVALKPEAG</sequence>
<dbReference type="InterPro" id="IPR050465">
    <property type="entry name" value="UPF0194_transport"/>
</dbReference>
<evidence type="ECO:0000256" key="1">
    <source>
        <dbReference type="ARBA" id="ARBA00004196"/>
    </source>
</evidence>
<evidence type="ECO:0000256" key="2">
    <source>
        <dbReference type="ARBA" id="ARBA00023054"/>
    </source>
</evidence>
<keyword evidence="6" id="KW-1185">Reference proteome</keyword>
<dbReference type="Proteomes" id="UP000681356">
    <property type="component" value="Unassembled WGS sequence"/>
</dbReference>
<keyword evidence="4" id="KW-0732">Signal</keyword>
<name>A0A8J8B7Y2_9RHOB</name>
<dbReference type="Gene3D" id="2.40.50.100">
    <property type="match status" value="1"/>
</dbReference>
<dbReference type="Gene3D" id="1.10.287.470">
    <property type="entry name" value="Helix hairpin bin"/>
    <property type="match status" value="1"/>
</dbReference>
<dbReference type="RefSeq" id="WP_212537573.1">
    <property type="nucleotide sequence ID" value="NZ_JAGTUU010000006.1"/>
</dbReference>
<reference evidence="5" key="1">
    <citation type="submission" date="2021-04" db="EMBL/GenBank/DDBJ databases">
        <authorList>
            <person name="Yoon J."/>
        </authorList>
    </citation>
    <scope>NUCLEOTIDE SEQUENCE</scope>
    <source>
        <strain evidence="5">KMU-90</strain>
    </source>
</reference>
<dbReference type="EMBL" id="JAGTUU010000006">
    <property type="protein sequence ID" value="MBS0125611.1"/>
    <property type="molecule type" value="Genomic_DNA"/>
</dbReference>
<feature type="signal peptide" evidence="4">
    <location>
        <begin position="1"/>
        <end position="24"/>
    </location>
</feature>
<evidence type="ECO:0000313" key="6">
    <source>
        <dbReference type="Proteomes" id="UP000681356"/>
    </source>
</evidence>
<accession>A0A8J8B7Y2</accession>
<dbReference type="Gene3D" id="2.40.30.170">
    <property type="match status" value="1"/>
</dbReference>
<feature type="chain" id="PRO_5035311318" evidence="4">
    <location>
        <begin position="25"/>
        <end position="315"/>
    </location>
</feature>
<dbReference type="AlphaFoldDB" id="A0A8J8B7Y2"/>
<organism evidence="5 6">
    <name type="scientific">Thetidibacter halocola</name>
    <dbReference type="NCBI Taxonomy" id="2827239"/>
    <lineage>
        <taxon>Bacteria</taxon>
        <taxon>Pseudomonadati</taxon>
        <taxon>Pseudomonadota</taxon>
        <taxon>Alphaproteobacteria</taxon>
        <taxon>Rhodobacterales</taxon>
        <taxon>Roseobacteraceae</taxon>
        <taxon>Thetidibacter</taxon>
    </lineage>
</organism>
<evidence type="ECO:0000313" key="5">
    <source>
        <dbReference type="EMBL" id="MBS0125611.1"/>
    </source>
</evidence>
<dbReference type="PANTHER" id="PTHR32347">
    <property type="entry name" value="EFFLUX SYSTEM COMPONENT YKNX-RELATED"/>
    <property type="match status" value="1"/>
</dbReference>
<proteinExistence type="predicted"/>
<gene>
    <name evidence="5" type="ORF">KB874_16105</name>
</gene>
<feature type="coiled-coil region" evidence="3">
    <location>
        <begin position="145"/>
        <end position="179"/>
    </location>
</feature>
<comment type="caution">
    <text evidence="5">The sequence shown here is derived from an EMBL/GenBank/DDBJ whole genome shotgun (WGS) entry which is preliminary data.</text>
</comment>
<dbReference type="GO" id="GO:0030313">
    <property type="term" value="C:cell envelope"/>
    <property type="evidence" value="ECO:0007669"/>
    <property type="project" value="UniProtKB-SubCell"/>
</dbReference>
<dbReference type="PANTHER" id="PTHR32347:SF23">
    <property type="entry name" value="BLL5650 PROTEIN"/>
    <property type="match status" value="1"/>
</dbReference>
<comment type="subcellular location">
    <subcellularLocation>
        <location evidence="1">Cell envelope</location>
    </subcellularLocation>
</comment>
<keyword evidence="2 3" id="KW-0175">Coiled coil</keyword>
<evidence type="ECO:0000256" key="3">
    <source>
        <dbReference type="SAM" id="Coils"/>
    </source>
</evidence>